<dbReference type="Gene3D" id="3.30.750.24">
    <property type="entry name" value="STAS domain"/>
    <property type="match status" value="1"/>
</dbReference>
<proteinExistence type="predicted"/>
<feature type="domain" description="STAS" evidence="1">
    <location>
        <begin position="6"/>
        <end position="116"/>
    </location>
</feature>
<accession>A0A3B1CCF2</accession>
<name>A0A3B1CCF2_9ZZZZ</name>
<dbReference type="InterPro" id="IPR002645">
    <property type="entry name" value="STAS_dom"/>
</dbReference>
<gene>
    <name evidence="2" type="ORF">MNBD_NITROSPINAE03-179</name>
</gene>
<dbReference type="EMBL" id="UOGB01000181">
    <property type="protein sequence ID" value="VAX20460.1"/>
    <property type="molecule type" value="Genomic_DNA"/>
</dbReference>
<dbReference type="AlphaFoldDB" id="A0A3B1CCF2"/>
<dbReference type="Pfam" id="PF01740">
    <property type="entry name" value="STAS"/>
    <property type="match status" value="1"/>
</dbReference>
<dbReference type="CDD" id="cd07043">
    <property type="entry name" value="STAS_anti-anti-sigma_factors"/>
    <property type="match status" value="1"/>
</dbReference>
<organism evidence="2">
    <name type="scientific">hydrothermal vent metagenome</name>
    <dbReference type="NCBI Taxonomy" id="652676"/>
    <lineage>
        <taxon>unclassified sequences</taxon>
        <taxon>metagenomes</taxon>
        <taxon>ecological metagenomes</taxon>
    </lineage>
</organism>
<sequence length="116" mass="12572">MTGRRLDFKQTAAGKTLTLTINGPMTAVNLGKQAGRIARAVMGGEFSRILINLDGVDKIDSAGMGFVVSLHKDALIGARSLCICNGSKAVRRALKQGQIERLIRIFRSRKEALEKC</sequence>
<evidence type="ECO:0000259" key="1">
    <source>
        <dbReference type="PROSITE" id="PS50801"/>
    </source>
</evidence>
<protein>
    <recommendedName>
        <fullName evidence="1">STAS domain-containing protein</fullName>
    </recommendedName>
</protein>
<dbReference type="PROSITE" id="PS50801">
    <property type="entry name" value="STAS"/>
    <property type="match status" value="1"/>
</dbReference>
<dbReference type="SUPFAM" id="SSF52091">
    <property type="entry name" value="SpoIIaa-like"/>
    <property type="match status" value="1"/>
</dbReference>
<reference evidence="2" key="1">
    <citation type="submission" date="2018-06" db="EMBL/GenBank/DDBJ databases">
        <authorList>
            <person name="Zhirakovskaya E."/>
        </authorList>
    </citation>
    <scope>NUCLEOTIDE SEQUENCE</scope>
</reference>
<evidence type="ECO:0000313" key="2">
    <source>
        <dbReference type="EMBL" id="VAX20460.1"/>
    </source>
</evidence>
<dbReference type="InterPro" id="IPR036513">
    <property type="entry name" value="STAS_dom_sf"/>
</dbReference>